<evidence type="ECO:0000256" key="8">
    <source>
        <dbReference type="ARBA" id="ARBA00023006"/>
    </source>
</evidence>
<keyword evidence="3" id="KW-0723">Serine/threonine-protein kinase</keyword>
<dbReference type="PROSITE" id="PS00108">
    <property type="entry name" value="PROTEIN_KINASE_ST"/>
    <property type="match status" value="1"/>
</dbReference>
<gene>
    <name evidence="14" type="ORF">LTR62_001611</name>
</gene>
<feature type="compositionally biased region" description="Polar residues" evidence="12">
    <location>
        <begin position="354"/>
        <end position="368"/>
    </location>
</feature>
<evidence type="ECO:0000256" key="7">
    <source>
        <dbReference type="ARBA" id="ARBA00022840"/>
    </source>
</evidence>
<dbReference type="SMART" id="SM00220">
    <property type="entry name" value="S_TKc"/>
    <property type="match status" value="1"/>
</dbReference>
<dbReference type="GO" id="GO:0010506">
    <property type="term" value="P:regulation of autophagy"/>
    <property type="evidence" value="ECO:0007669"/>
    <property type="project" value="InterPro"/>
</dbReference>
<dbReference type="InterPro" id="IPR000719">
    <property type="entry name" value="Prot_kinase_dom"/>
</dbReference>
<keyword evidence="6" id="KW-0418">Kinase</keyword>
<protein>
    <recommendedName>
        <fullName evidence="2">non-specific serine/threonine protein kinase</fullName>
        <ecNumber evidence="2">2.7.11.1</ecNumber>
    </recommendedName>
    <alternativeName>
        <fullName evidence="9">Autophagy-related protein 1</fullName>
    </alternativeName>
</protein>
<evidence type="ECO:0000256" key="10">
    <source>
        <dbReference type="ARBA" id="ARBA00047899"/>
    </source>
</evidence>
<evidence type="ECO:0000256" key="6">
    <source>
        <dbReference type="ARBA" id="ARBA00022777"/>
    </source>
</evidence>
<evidence type="ECO:0000256" key="3">
    <source>
        <dbReference type="ARBA" id="ARBA00022527"/>
    </source>
</evidence>
<dbReference type="GO" id="GO:0005524">
    <property type="term" value="F:ATP binding"/>
    <property type="evidence" value="ECO:0007669"/>
    <property type="project" value="UniProtKB-KW"/>
</dbReference>
<organism evidence="14 15">
    <name type="scientific">Meristemomyces frigidus</name>
    <dbReference type="NCBI Taxonomy" id="1508187"/>
    <lineage>
        <taxon>Eukaryota</taxon>
        <taxon>Fungi</taxon>
        <taxon>Dikarya</taxon>
        <taxon>Ascomycota</taxon>
        <taxon>Pezizomycotina</taxon>
        <taxon>Dothideomycetes</taxon>
        <taxon>Dothideomycetidae</taxon>
        <taxon>Mycosphaerellales</taxon>
        <taxon>Teratosphaeriaceae</taxon>
        <taxon>Meristemomyces</taxon>
    </lineage>
</organism>
<dbReference type="GO" id="GO:0034045">
    <property type="term" value="C:phagophore assembly site membrane"/>
    <property type="evidence" value="ECO:0007669"/>
    <property type="project" value="UniProtKB-SubCell"/>
</dbReference>
<dbReference type="InterPro" id="IPR011009">
    <property type="entry name" value="Kinase-like_dom_sf"/>
</dbReference>
<feature type="region of interest" description="Disordered" evidence="12">
    <location>
        <begin position="347"/>
        <end position="368"/>
    </location>
</feature>
<evidence type="ECO:0000313" key="15">
    <source>
        <dbReference type="Proteomes" id="UP001310890"/>
    </source>
</evidence>
<reference evidence="14" key="1">
    <citation type="submission" date="2023-08" db="EMBL/GenBank/DDBJ databases">
        <title>Black Yeasts Isolated from many extreme environments.</title>
        <authorList>
            <person name="Coleine C."/>
            <person name="Stajich J.E."/>
            <person name="Selbmann L."/>
        </authorList>
    </citation>
    <scope>NUCLEOTIDE SEQUENCE</scope>
    <source>
        <strain evidence="14">CCFEE 5401</strain>
    </source>
</reference>
<dbReference type="Proteomes" id="UP001310890">
    <property type="component" value="Unassembled WGS sequence"/>
</dbReference>
<evidence type="ECO:0000256" key="5">
    <source>
        <dbReference type="ARBA" id="ARBA00022741"/>
    </source>
</evidence>
<comment type="caution">
    <text evidence="14">The sequence shown here is derived from an EMBL/GenBank/DDBJ whole genome shotgun (WGS) entry which is preliminary data.</text>
</comment>
<dbReference type="GO" id="GO:0005776">
    <property type="term" value="C:autophagosome"/>
    <property type="evidence" value="ECO:0007669"/>
    <property type="project" value="TreeGrafter"/>
</dbReference>
<evidence type="ECO:0000256" key="1">
    <source>
        <dbReference type="ARBA" id="ARBA00004623"/>
    </source>
</evidence>
<feature type="region of interest" description="Disordered" evidence="12">
    <location>
        <begin position="213"/>
        <end position="235"/>
    </location>
</feature>
<sequence length="557" mass="61943">MIKNPHPNIVQVLDFVEPPTAYVVMEFCAWGTLADSMLSEWQYCASLYQTLAAIAHLHARDIVHRDIKPANVLVVSKDPLHIKLADFGFAKLATVDDPLKTFCGTYSYVSPEMAVSRGMVVGPAIDFWSAGVMFLELLYNLPQQTPLPSSENELPLWAQQWCQRIETYAKDLDDDTMTELLVRMLEIDPARRLSAEECIAMGIRNDLFTEANDTSSPISRCENSDGRGDQVQSPSSYGFVAQSEAPTFHSLLGHGLPVSYDYQQTVESGNERHSQSNWSTLHAQLELPNSHQSAYWPVSSPPGSTQDGLYGQDPTRSESAIEKSLLHCVAPSVVINTPLCNVAMEKNGEREDNATNSSLWRPLTSNAEGTQDAIRRRTAAAPSSEASVSQPVRLDEREEVQSLLHSGFRLLAGPATHNFPYQSKRKHEASEPVIPDWWPIGLCPWKAPDHVSSVERTALLVHLLQLRPTLDTLCRMNHNKIQLNYPQLNAYNGAHPWTDFLRELAPADTCGDLPTGVTNTLRQIYNLAAAEEAWLNGAQDGQYLTTFTIAAFHMFLS</sequence>
<dbReference type="EMBL" id="JAVRRL010000132">
    <property type="protein sequence ID" value="KAK5107231.1"/>
    <property type="molecule type" value="Genomic_DNA"/>
</dbReference>
<dbReference type="GO" id="GO:0004674">
    <property type="term" value="F:protein serine/threonine kinase activity"/>
    <property type="evidence" value="ECO:0007669"/>
    <property type="project" value="UniProtKB-KW"/>
</dbReference>
<name>A0AAN7T844_9PEZI</name>
<evidence type="ECO:0000256" key="12">
    <source>
        <dbReference type="SAM" id="MobiDB-lite"/>
    </source>
</evidence>
<dbReference type="InterPro" id="IPR045269">
    <property type="entry name" value="Atg1-like"/>
</dbReference>
<keyword evidence="8" id="KW-0072">Autophagy</keyword>
<dbReference type="GO" id="GO:0000045">
    <property type="term" value="P:autophagosome assembly"/>
    <property type="evidence" value="ECO:0007669"/>
    <property type="project" value="TreeGrafter"/>
</dbReference>
<dbReference type="Pfam" id="PF00069">
    <property type="entry name" value="Pkinase"/>
    <property type="match status" value="1"/>
</dbReference>
<feature type="domain" description="Protein kinase" evidence="13">
    <location>
        <begin position="1"/>
        <end position="208"/>
    </location>
</feature>
<dbReference type="EC" id="2.7.11.1" evidence="2"/>
<dbReference type="Gene3D" id="1.10.510.10">
    <property type="entry name" value="Transferase(Phosphotransferase) domain 1"/>
    <property type="match status" value="1"/>
</dbReference>
<evidence type="ECO:0000256" key="2">
    <source>
        <dbReference type="ARBA" id="ARBA00012513"/>
    </source>
</evidence>
<evidence type="ECO:0000259" key="13">
    <source>
        <dbReference type="PROSITE" id="PS50011"/>
    </source>
</evidence>
<dbReference type="InterPro" id="IPR008271">
    <property type="entry name" value="Ser/Thr_kinase_AS"/>
</dbReference>
<dbReference type="PROSITE" id="PS50011">
    <property type="entry name" value="PROTEIN_KINASE_DOM"/>
    <property type="match status" value="1"/>
</dbReference>
<comment type="catalytic activity">
    <reaction evidence="11">
        <text>L-seryl-[protein] + ATP = O-phospho-L-seryl-[protein] + ADP + H(+)</text>
        <dbReference type="Rhea" id="RHEA:17989"/>
        <dbReference type="Rhea" id="RHEA-COMP:9863"/>
        <dbReference type="Rhea" id="RHEA-COMP:11604"/>
        <dbReference type="ChEBI" id="CHEBI:15378"/>
        <dbReference type="ChEBI" id="CHEBI:29999"/>
        <dbReference type="ChEBI" id="CHEBI:30616"/>
        <dbReference type="ChEBI" id="CHEBI:83421"/>
        <dbReference type="ChEBI" id="CHEBI:456216"/>
        <dbReference type="EC" id="2.7.11.1"/>
    </reaction>
</comment>
<comment type="subcellular location">
    <subcellularLocation>
        <location evidence="1">Preautophagosomal structure membrane</location>
        <topology evidence="1">Peripheral membrane protein</topology>
    </subcellularLocation>
</comment>
<dbReference type="PANTHER" id="PTHR24348:SF22">
    <property type="entry name" value="NON-SPECIFIC SERINE_THREONINE PROTEIN KINASE"/>
    <property type="match status" value="1"/>
</dbReference>
<dbReference type="AlphaFoldDB" id="A0AAN7T844"/>
<dbReference type="PANTHER" id="PTHR24348">
    <property type="entry name" value="SERINE/THREONINE-PROTEIN KINASE UNC-51-RELATED"/>
    <property type="match status" value="1"/>
</dbReference>
<dbReference type="SUPFAM" id="SSF56112">
    <property type="entry name" value="Protein kinase-like (PK-like)"/>
    <property type="match status" value="1"/>
</dbReference>
<keyword evidence="7" id="KW-0067">ATP-binding</keyword>
<evidence type="ECO:0000313" key="14">
    <source>
        <dbReference type="EMBL" id="KAK5107231.1"/>
    </source>
</evidence>
<proteinExistence type="predicted"/>
<keyword evidence="4" id="KW-0808">Transferase</keyword>
<comment type="catalytic activity">
    <reaction evidence="10">
        <text>L-threonyl-[protein] + ATP = O-phospho-L-threonyl-[protein] + ADP + H(+)</text>
        <dbReference type="Rhea" id="RHEA:46608"/>
        <dbReference type="Rhea" id="RHEA-COMP:11060"/>
        <dbReference type="Rhea" id="RHEA-COMP:11605"/>
        <dbReference type="ChEBI" id="CHEBI:15378"/>
        <dbReference type="ChEBI" id="CHEBI:30013"/>
        <dbReference type="ChEBI" id="CHEBI:30616"/>
        <dbReference type="ChEBI" id="CHEBI:61977"/>
        <dbReference type="ChEBI" id="CHEBI:456216"/>
        <dbReference type="EC" id="2.7.11.1"/>
    </reaction>
</comment>
<evidence type="ECO:0000256" key="4">
    <source>
        <dbReference type="ARBA" id="ARBA00022679"/>
    </source>
</evidence>
<evidence type="ECO:0000256" key="9">
    <source>
        <dbReference type="ARBA" id="ARBA00030237"/>
    </source>
</evidence>
<evidence type="ECO:0000256" key="11">
    <source>
        <dbReference type="ARBA" id="ARBA00048679"/>
    </source>
</evidence>
<dbReference type="GO" id="GO:0005829">
    <property type="term" value="C:cytosol"/>
    <property type="evidence" value="ECO:0007669"/>
    <property type="project" value="TreeGrafter"/>
</dbReference>
<keyword evidence="5" id="KW-0547">Nucleotide-binding</keyword>
<accession>A0AAN7T844</accession>